<keyword evidence="2" id="KW-1185">Reference proteome</keyword>
<proteinExistence type="predicted"/>
<evidence type="ECO:0000313" key="2">
    <source>
        <dbReference type="Proteomes" id="UP001278500"/>
    </source>
</evidence>
<dbReference type="AlphaFoldDB" id="A0AAE0JKQ4"/>
<dbReference type="EMBL" id="JAUEPP010000002">
    <property type="protein sequence ID" value="KAK3351435.1"/>
    <property type="molecule type" value="Genomic_DNA"/>
</dbReference>
<dbReference type="Proteomes" id="UP001278500">
    <property type="component" value="Unassembled WGS sequence"/>
</dbReference>
<name>A0AAE0JKQ4_9PEZI</name>
<reference evidence="1" key="1">
    <citation type="journal article" date="2023" name="Mol. Phylogenet. Evol.">
        <title>Genome-scale phylogeny and comparative genomics of the fungal order Sordariales.</title>
        <authorList>
            <person name="Hensen N."/>
            <person name="Bonometti L."/>
            <person name="Westerberg I."/>
            <person name="Brannstrom I.O."/>
            <person name="Guillou S."/>
            <person name="Cros-Aarteil S."/>
            <person name="Calhoun S."/>
            <person name="Haridas S."/>
            <person name="Kuo A."/>
            <person name="Mondo S."/>
            <person name="Pangilinan J."/>
            <person name="Riley R."/>
            <person name="LaButti K."/>
            <person name="Andreopoulos B."/>
            <person name="Lipzen A."/>
            <person name="Chen C."/>
            <person name="Yan M."/>
            <person name="Daum C."/>
            <person name="Ng V."/>
            <person name="Clum A."/>
            <person name="Steindorff A."/>
            <person name="Ohm R.A."/>
            <person name="Martin F."/>
            <person name="Silar P."/>
            <person name="Natvig D.O."/>
            <person name="Lalanne C."/>
            <person name="Gautier V."/>
            <person name="Ament-Velasquez S.L."/>
            <person name="Kruys A."/>
            <person name="Hutchinson M.I."/>
            <person name="Powell A.J."/>
            <person name="Barry K."/>
            <person name="Miller A.N."/>
            <person name="Grigoriev I.V."/>
            <person name="Debuchy R."/>
            <person name="Gladieux P."/>
            <person name="Hiltunen Thoren M."/>
            <person name="Johannesson H."/>
        </authorList>
    </citation>
    <scope>NUCLEOTIDE SEQUENCE</scope>
    <source>
        <strain evidence="1">CBS 560.94</strain>
    </source>
</reference>
<comment type="caution">
    <text evidence="1">The sequence shown here is derived from an EMBL/GenBank/DDBJ whole genome shotgun (WGS) entry which is preliminary data.</text>
</comment>
<accession>A0AAE0JKQ4</accession>
<dbReference type="GeneID" id="87863528"/>
<gene>
    <name evidence="1" type="ORF">B0H65DRAFT_457880</name>
</gene>
<organism evidence="1 2">
    <name type="scientific">Neurospora tetraspora</name>
    <dbReference type="NCBI Taxonomy" id="94610"/>
    <lineage>
        <taxon>Eukaryota</taxon>
        <taxon>Fungi</taxon>
        <taxon>Dikarya</taxon>
        <taxon>Ascomycota</taxon>
        <taxon>Pezizomycotina</taxon>
        <taxon>Sordariomycetes</taxon>
        <taxon>Sordariomycetidae</taxon>
        <taxon>Sordariales</taxon>
        <taxon>Sordariaceae</taxon>
        <taxon>Neurospora</taxon>
    </lineage>
</organism>
<protein>
    <submittedName>
        <fullName evidence="1">Uncharacterized protein</fullName>
    </submittedName>
</protein>
<reference evidence="1" key="2">
    <citation type="submission" date="2023-06" db="EMBL/GenBank/DDBJ databases">
        <authorList>
            <consortium name="Lawrence Berkeley National Laboratory"/>
            <person name="Haridas S."/>
            <person name="Hensen N."/>
            <person name="Bonometti L."/>
            <person name="Westerberg I."/>
            <person name="Brannstrom I.O."/>
            <person name="Guillou S."/>
            <person name="Cros-Aarteil S."/>
            <person name="Calhoun S."/>
            <person name="Kuo A."/>
            <person name="Mondo S."/>
            <person name="Pangilinan J."/>
            <person name="Riley R."/>
            <person name="Labutti K."/>
            <person name="Andreopoulos B."/>
            <person name="Lipzen A."/>
            <person name="Chen C."/>
            <person name="Yanf M."/>
            <person name="Daum C."/>
            <person name="Ng V."/>
            <person name="Clum A."/>
            <person name="Steindorff A."/>
            <person name="Ohm R."/>
            <person name="Martin F."/>
            <person name="Silar P."/>
            <person name="Natvig D."/>
            <person name="Lalanne C."/>
            <person name="Gautier V."/>
            <person name="Ament-Velasquez S.L."/>
            <person name="Kruys A."/>
            <person name="Hutchinson M.I."/>
            <person name="Powell A.J."/>
            <person name="Barry K."/>
            <person name="Miller A.N."/>
            <person name="Grigoriev I.V."/>
            <person name="Debuchy R."/>
            <person name="Gladieux P."/>
            <person name="Thoren M.H."/>
            <person name="Johannesson H."/>
        </authorList>
    </citation>
    <scope>NUCLEOTIDE SEQUENCE</scope>
    <source>
        <strain evidence="1">CBS 560.94</strain>
    </source>
</reference>
<dbReference type="RefSeq" id="XP_062684730.1">
    <property type="nucleotide sequence ID" value="XM_062826374.1"/>
</dbReference>
<evidence type="ECO:0000313" key="1">
    <source>
        <dbReference type="EMBL" id="KAK3351435.1"/>
    </source>
</evidence>
<sequence length="105" mass="12000">MHARRLSRLARFLSPKTLRCLSSAMLSLLYRLVAAVPVSCTVCNRFFAVLWYDGRTCKVQRIHYTRYRSCGFSIIALAELRVGGYNEVDHLDIVVGIYLWASLSL</sequence>